<sequence>MSQPDSPEWEPILAENVPILRVLNADQQALLRRKMRVMLAEKSWEAIKGFAVTEEMIITVAAQACFITLSFPDELFDNVKSIIFFPEEYDRPTSGLERRGLIATKRTDVRYGEAMLGGPVCLSWQDVLRGGQNPHDGVNLVFHEFAHVLDMADQSVDGVPSNYGIDNLDKWEVSMQQEYRQHVSRVRRGRPILINPYGATDPAEFLAVGTEVYFERGPAMKEHLPKLYELFERFYRMGTAEWLPKSE</sequence>
<dbReference type="KEGG" id="chya:V22_36270"/>
<dbReference type="Pfam" id="PF06167">
    <property type="entry name" value="Peptidase_M90"/>
    <property type="match status" value="1"/>
</dbReference>
<dbReference type="GO" id="GO:0008237">
    <property type="term" value="F:metallopeptidase activity"/>
    <property type="evidence" value="ECO:0007669"/>
    <property type="project" value="InterPro"/>
</dbReference>
<gene>
    <name evidence="1" type="primary">mtfA</name>
    <name evidence="1" type="ORF">V22_36270</name>
</gene>
<dbReference type="AlphaFoldDB" id="A0A517TDB7"/>
<dbReference type="Gene3D" id="3.40.390.10">
    <property type="entry name" value="Collagenase (Catalytic Domain)"/>
    <property type="match status" value="1"/>
</dbReference>
<dbReference type="GO" id="GO:0005829">
    <property type="term" value="C:cytosol"/>
    <property type="evidence" value="ECO:0007669"/>
    <property type="project" value="TreeGrafter"/>
</dbReference>
<dbReference type="Proteomes" id="UP000319976">
    <property type="component" value="Chromosome"/>
</dbReference>
<keyword evidence="2" id="KW-1185">Reference proteome</keyword>
<accession>A0A517TDB7</accession>
<dbReference type="Gene3D" id="1.10.472.150">
    <property type="entry name" value="Glucose-regulated metallo-peptidase M90, N-terminal domain"/>
    <property type="match status" value="1"/>
</dbReference>
<dbReference type="EMBL" id="CP036316">
    <property type="protein sequence ID" value="QDT66361.1"/>
    <property type="molecule type" value="Genomic_DNA"/>
</dbReference>
<name>A0A517TDB7_9PLAN</name>
<dbReference type="PANTHER" id="PTHR30164:SF2">
    <property type="entry name" value="PROTEIN MTFA"/>
    <property type="match status" value="1"/>
</dbReference>
<dbReference type="GO" id="GO:0004177">
    <property type="term" value="F:aminopeptidase activity"/>
    <property type="evidence" value="ECO:0007669"/>
    <property type="project" value="TreeGrafter"/>
</dbReference>
<protein>
    <submittedName>
        <fullName evidence="1">Protein MtfA</fullName>
    </submittedName>
</protein>
<dbReference type="InterPro" id="IPR010384">
    <property type="entry name" value="MtfA_fam"/>
</dbReference>
<dbReference type="InterPro" id="IPR024079">
    <property type="entry name" value="MetalloPept_cat_dom_sf"/>
</dbReference>
<evidence type="ECO:0000313" key="2">
    <source>
        <dbReference type="Proteomes" id="UP000319976"/>
    </source>
</evidence>
<dbReference type="PANTHER" id="PTHR30164">
    <property type="entry name" value="MTFA PEPTIDASE"/>
    <property type="match status" value="1"/>
</dbReference>
<dbReference type="CDD" id="cd20169">
    <property type="entry name" value="Peptidase_M90_mtfA"/>
    <property type="match status" value="1"/>
</dbReference>
<proteinExistence type="predicted"/>
<reference evidence="1 2" key="1">
    <citation type="submission" date="2019-02" db="EMBL/GenBank/DDBJ databases">
        <title>Deep-cultivation of Planctomycetes and their phenomic and genomic characterization uncovers novel biology.</title>
        <authorList>
            <person name="Wiegand S."/>
            <person name="Jogler M."/>
            <person name="Boedeker C."/>
            <person name="Pinto D."/>
            <person name="Vollmers J."/>
            <person name="Rivas-Marin E."/>
            <person name="Kohn T."/>
            <person name="Peeters S.H."/>
            <person name="Heuer A."/>
            <person name="Rast P."/>
            <person name="Oberbeckmann S."/>
            <person name="Bunk B."/>
            <person name="Jeske O."/>
            <person name="Meyerdierks A."/>
            <person name="Storesund J.E."/>
            <person name="Kallscheuer N."/>
            <person name="Luecker S."/>
            <person name="Lage O.M."/>
            <person name="Pohl T."/>
            <person name="Merkel B.J."/>
            <person name="Hornburger P."/>
            <person name="Mueller R.-W."/>
            <person name="Bruemmer F."/>
            <person name="Labrenz M."/>
            <person name="Spormann A.M."/>
            <person name="Op den Camp H."/>
            <person name="Overmann J."/>
            <person name="Amann R."/>
            <person name="Jetten M.S.M."/>
            <person name="Mascher T."/>
            <person name="Medema M.H."/>
            <person name="Devos D.P."/>
            <person name="Kaster A.-K."/>
            <person name="Ovreas L."/>
            <person name="Rohde M."/>
            <person name="Galperin M.Y."/>
            <person name="Jogler C."/>
        </authorList>
    </citation>
    <scope>NUCLEOTIDE SEQUENCE [LARGE SCALE GENOMIC DNA]</scope>
    <source>
        <strain evidence="1 2">V22</strain>
    </source>
</reference>
<evidence type="ECO:0000313" key="1">
    <source>
        <dbReference type="EMBL" id="QDT66361.1"/>
    </source>
</evidence>
<dbReference type="InterPro" id="IPR042252">
    <property type="entry name" value="MtfA_N"/>
</dbReference>
<dbReference type="SUPFAM" id="SSF55486">
    <property type="entry name" value="Metalloproteases ('zincins'), catalytic domain"/>
    <property type="match status" value="1"/>
</dbReference>
<organism evidence="1 2">
    <name type="scientific">Calycomorphotria hydatis</name>
    <dbReference type="NCBI Taxonomy" id="2528027"/>
    <lineage>
        <taxon>Bacteria</taxon>
        <taxon>Pseudomonadati</taxon>
        <taxon>Planctomycetota</taxon>
        <taxon>Planctomycetia</taxon>
        <taxon>Planctomycetales</taxon>
        <taxon>Planctomycetaceae</taxon>
        <taxon>Calycomorphotria</taxon>
    </lineage>
</organism>